<dbReference type="Pfam" id="PF25036">
    <property type="entry name" value="VPS13_VAB"/>
    <property type="match status" value="1"/>
</dbReference>
<dbReference type="GO" id="GO:0016020">
    <property type="term" value="C:membrane"/>
    <property type="evidence" value="ECO:0007669"/>
    <property type="project" value="UniProtKB-SubCell"/>
</dbReference>
<dbReference type="InParanoid" id="A0A2P6NQL0"/>
<comment type="function">
    <text evidence="3">Mediates the transfer of lipids between membranes at organelle contact sites.</text>
</comment>
<organism evidence="7 8">
    <name type="scientific">Planoprotostelium fungivorum</name>
    <dbReference type="NCBI Taxonomy" id="1890364"/>
    <lineage>
        <taxon>Eukaryota</taxon>
        <taxon>Amoebozoa</taxon>
        <taxon>Evosea</taxon>
        <taxon>Variosea</taxon>
        <taxon>Cavosteliida</taxon>
        <taxon>Cavosteliaceae</taxon>
        <taxon>Planoprotostelium</taxon>
    </lineage>
</organism>
<evidence type="ECO:0000256" key="4">
    <source>
        <dbReference type="SAM" id="MobiDB-lite"/>
    </source>
</evidence>
<evidence type="ECO:0000313" key="7">
    <source>
        <dbReference type="EMBL" id="PRP86239.1"/>
    </source>
</evidence>
<dbReference type="Pfam" id="PF25037">
    <property type="entry name" value="VPS13_C"/>
    <property type="match status" value="1"/>
</dbReference>
<dbReference type="PANTHER" id="PTHR16166">
    <property type="entry name" value="VACUOLAR PROTEIN SORTING-ASSOCIATED PROTEIN VPS13"/>
    <property type="match status" value="1"/>
</dbReference>
<sequence>FSIPRIALIGVGEDETNVFEICASGLEFELVQRTYDTTLTGSIHSLYLQDSTHRTPHLTCVLQSVREEEYLCRVHHPKGHKEESEDDLLRVRLFIVDGKRVGSNEPHSFSVQLNNIYLYMDQERMTYICSSSAPILKTLREFLPHKEVSGTEEVRTTEDTSLDDIDLTGQFVCVVNSIHIQLANRGTTIAYLSLSDLKTLGQKYQGAKARAQASLRELIVKDTNCTHGSHGNALFIPEGKLEGNMMDLMRPLNLSLEAKFITDVQQWCTSIYNEAKKSFGGSDKKNLAPPTQKVLVRSSSQRKIIDATRFPVELDIEISPVRVTYRARNCLESAYNCVVLNLGRLRAQGGPNFTMLIDGTSLVLQTDDQRTSPVIDNLQLAFSVEFSGAKRKITVQLSQLDIHNYMSHYPIVHSIIRDFYPILSSLIRYDTPTDPHPTPATPPDLRDVQILFHWTGIEYKLIDPTEKNVLNVRVRNIQVFARFYDIMTLDASLSDFIIEDGRREVREDRKTILCRRGQEEGRTMMRLHVKGQDWKPQIISIQLDGVHVNVYPLFVVEMVDCLQFTRQKWRETLAVLRPFSAPTVEKWQVVDEPKTSGFSVDSLEIRLDIVGFNLRVGDASTNNSTSLLSVSFSTFAKLFYHHGASDFRLYLKQFDIYTGCQEEGISWIVPGMDASVEIERGYTSTKFRAVTQTTLLNFSWQDYMLIHRVIMGLNKMKEEIFKLIQSTTPKRKEEVVQDSDTNFLQEELDRLSISLECEGIQLTLYNDYREPHYPFMELQLQQLSLGTTPGDLVEISLSTLVRARYYSNSHAVWQPLVEHLPISIRMNLKERKPTHVRIVSDREGSDPLGIGREGCDVIVSKDFITTITSALDNLKEATGQVKSNKDWMYLHRNHNENASVLLCNDTGTDMHYWLCHNASHHSSLHESNGENQEGHGNLRRYQLGPGEERKIQIDRLNDRWRNSGRAPVNRGEDLGSLCVELTPYCCIHGLTLSRMGSYYLTMHMSPSHHKDQLEGRKFSESVGVVYSMGYYMGGKRFVVRSNVMIKNNTTFPMNISIHRQPSVTIDVGQSYAVPIDCLKSKFSVRPSRGTDTDENLSWSDSCHLLSESSDNHSQLLECKSNDDDTTSNSFWYNAFLEHLPGNGGKGEYVITLNAPLTLSNLTCQDLQFQIAEAGKNQSTVQGTLSPGTHEPIHFVDISSREMEETNGPLIKVSIPGYDWSNLAPITHHNKNRRLKMFDQNNQALCLECEEGENLAGTASIVRLMIYCKYWMINQTGLVVQYRSALEDPTPSLPSPSEEKFTELSDDPSDWYNERRTSQLSHPLMFSYSSPHMFESKTCIRVENSTWSKGITLDSPGMIGYLEISDRRRSNKKEDRLYQLGVRIDLAPSQFFRTKIVTISPRFILVNNTQLNLHYRQKGEEGNHSLPPHHEIPWHWTNRDGSREICIRLNGSEWSAGFSLDQLDDFAIKIPFGEKSSPYLARVQLQFERAIFFVVIHPESKEFPPYRIENMTPMSLVVYQRVVGAPERIDPYQAISYTWDEPSRFHGLVVEVINGDFKKDYTLDVIKSHKPVNIQFNRANGQKSTVRLIVDIVANGPTRTMRLIDGNTHNGLMPPHQREGGNKQVVPIGKVDGGDLEISVSVGRLYVSIVDAVPQELMLISLQGLKVRYSSSDSDHNVEFTLDQLEVDNQLYGTPFPKLLVGRANLDNTSSPHFMHMSLVKSKKYTSIDFFQYFSILFQEVSIKLEENFLTCLFNLASSVQTKRVTEQSGELEKYLTGNDTLLWNRNRGNKLTPYGEKKMYFQILHFNPIKVNLSYAGGNTNYGVGHQKGSHSNQPHNLPNSILKTIMNAVGVTLANLDGACITLNGLFLEHPFSTREQLLNRMSKHYSMQAVRELYKVVGSFDVLGNPVSLVSNLGTGVYDFFYEPAQGLVRSPEDFAHGLAKGTKSLVKRSVSSVFMTASKISGSLGKGLAALSMDDDYVREREMRRRIKPNHLGEGIAVGIRELGLSLYNGVSGVVNEPLVGVRDEGGVSGLIRGVSRAVLGLTIKPTVGLIDLATRTSQAISHTTSNMDHIPEYRCRAPRLILADRITEEYSHKKAYGQALVITIENGRYRGNLYVSHHVVGKYILLITMQCILCLRKGGAQGPTQTRWSIDIPRIRDVEKTRDSITFHLNVERSASKDDTLGMGVSNRRIHTSNSQLLEDIYGNIVHTIHLNRIKS</sequence>
<comment type="caution">
    <text evidence="7">The sequence shown here is derived from an EMBL/GenBank/DDBJ whole genome shotgun (WGS) entry which is preliminary data.</text>
</comment>
<evidence type="ECO:0000256" key="3">
    <source>
        <dbReference type="ARBA" id="ARBA00033718"/>
    </source>
</evidence>
<proteinExistence type="inferred from homology"/>
<dbReference type="InterPro" id="IPR056748">
    <property type="entry name" value="VPS13-like_C"/>
</dbReference>
<evidence type="ECO:0000313" key="8">
    <source>
        <dbReference type="Proteomes" id="UP000241769"/>
    </source>
</evidence>
<dbReference type="GO" id="GO:0045053">
    <property type="term" value="P:protein retention in Golgi apparatus"/>
    <property type="evidence" value="ECO:0007669"/>
    <property type="project" value="TreeGrafter"/>
</dbReference>
<feature type="domain" description="Intermembrane lipid transfer protein VPS13-like C-terminal" evidence="6">
    <location>
        <begin position="2080"/>
        <end position="2178"/>
    </location>
</feature>
<comment type="subcellular location">
    <subcellularLocation>
        <location evidence="1">Membrane</location>
        <topology evidence="1">Peripheral membrane protein</topology>
    </subcellularLocation>
</comment>
<dbReference type="GO" id="GO:0006623">
    <property type="term" value="P:protein targeting to vacuole"/>
    <property type="evidence" value="ECO:0007669"/>
    <property type="project" value="TreeGrafter"/>
</dbReference>
<dbReference type="Proteomes" id="UP000241769">
    <property type="component" value="Unassembled WGS sequence"/>
</dbReference>
<dbReference type="PANTHER" id="PTHR16166:SF93">
    <property type="entry name" value="INTERMEMBRANE LIPID TRANSFER PROTEIN VPS13"/>
    <property type="match status" value="1"/>
</dbReference>
<evidence type="ECO:0000259" key="6">
    <source>
        <dbReference type="Pfam" id="PF25037"/>
    </source>
</evidence>
<dbReference type="InterPro" id="IPR009543">
    <property type="entry name" value="VPS13_VAB"/>
</dbReference>
<dbReference type="InterPro" id="IPR026847">
    <property type="entry name" value="VPS13"/>
</dbReference>
<feature type="region of interest" description="Disordered" evidence="4">
    <location>
        <begin position="1286"/>
        <end position="1307"/>
    </location>
</feature>
<feature type="non-terminal residue" evidence="7">
    <location>
        <position position="1"/>
    </location>
</feature>
<keyword evidence="8" id="KW-1185">Reference proteome</keyword>
<accession>A0A2P6NQL0</accession>
<dbReference type="EMBL" id="MDYQ01000033">
    <property type="protein sequence ID" value="PRP86239.1"/>
    <property type="molecule type" value="Genomic_DNA"/>
</dbReference>
<gene>
    <name evidence="7" type="ORF">PROFUN_05380</name>
</gene>
<evidence type="ECO:0000256" key="1">
    <source>
        <dbReference type="ARBA" id="ARBA00004170"/>
    </source>
</evidence>
<feature type="domain" description="Vacuolar protein sorting-associated protein 13 VPS13 adaptor binding" evidence="5">
    <location>
        <begin position="1035"/>
        <end position="1543"/>
    </location>
</feature>
<evidence type="ECO:0000256" key="2">
    <source>
        <dbReference type="ARBA" id="ARBA00006545"/>
    </source>
</evidence>
<comment type="similarity">
    <text evidence="2">Belongs to the VPS13 family.</text>
</comment>
<protein>
    <submittedName>
        <fullName evidence="7">Vacuolar protein sorting-associated protein 13 family protein</fullName>
    </submittedName>
</protein>
<evidence type="ECO:0000259" key="5">
    <source>
        <dbReference type="Pfam" id="PF25036"/>
    </source>
</evidence>
<feature type="region of interest" description="Disordered" evidence="4">
    <location>
        <begin position="923"/>
        <end position="944"/>
    </location>
</feature>
<reference evidence="7 8" key="1">
    <citation type="journal article" date="2018" name="Genome Biol. Evol.">
        <title>Multiple Roots of Fruiting Body Formation in Amoebozoa.</title>
        <authorList>
            <person name="Hillmann F."/>
            <person name="Forbes G."/>
            <person name="Novohradska S."/>
            <person name="Ferling I."/>
            <person name="Riege K."/>
            <person name="Groth M."/>
            <person name="Westermann M."/>
            <person name="Marz M."/>
            <person name="Spaller T."/>
            <person name="Winckler T."/>
            <person name="Schaap P."/>
            <person name="Glockner G."/>
        </authorList>
    </citation>
    <scope>NUCLEOTIDE SEQUENCE [LARGE SCALE GENOMIC DNA]</scope>
    <source>
        <strain evidence="7 8">Jena</strain>
    </source>
</reference>
<name>A0A2P6NQL0_9EUKA</name>
<dbReference type="OrthoDB" id="428159at2759"/>